<proteinExistence type="predicted"/>
<reference evidence="1 2" key="1">
    <citation type="journal article" date="2018" name="Sci. Rep.">
        <title>Genomic signatures of local adaptation to the degree of environmental predictability in rotifers.</title>
        <authorList>
            <person name="Franch-Gras L."/>
            <person name="Hahn C."/>
            <person name="Garcia-Roger E.M."/>
            <person name="Carmona M.J."/>
            <person name="Serra M."/>
            <person name="Gomez A."/>
        </authorList>
    </citation>
    <scope>NUCLEOTIDE SEQUENCE [LARGE SCALE GENOMIC DNA]</scope>
    <source>
        <strain evidence="1">HYR1</strain>
    </source>
</reference>
<organism evidence="1 2">
    <name type="scientific">Brachionus plicatilis</name>
    <name type="common">Marine rotifer</name>
    <name type="synonym">Brachionus muelleri</name>
    <dbReference type="NCBI Taxonomy" id="10195"/>
    <lineage>
        <taxon>Eukaryota</taxon>
        <taxon>Metazoa</taxon>
        <taxon>Spiralia</taxon>
        <taxon>Gnathifera</taxon>
        <taxon>Rotifera</taxon>
        <taxon>Eurotatoria</taxon>
        <taxon>Monogononta</taxon>
        <taxon>Pseudotrocha</taxon>
        <taxon>Ploima</taxon>
        <taxon>Brachionidae</taxon>
        <taxon>Brachionus</taxon>
    </lineage>
</organism>
<dbReference type="Proteomes" id="UP000276133">
    <property type="component" value="Unassembled WGS sequence"/>
</dbReference>
<dbReference type="AlphaFoldDB" id="A0A3M7R417"/>
<accession>A0A3M7R417</accession>
<keyword evidence="2" id="KW-1185">Reference proteome</keyword>
<comment type="caution">
    <text evidence="1">The sequence shown here is derived from an EMBL/GenBank/DDBJ whole genome shotgun (WGS) entry which is preliminary data.</text>
</comment>
<sequence length="153" mass="17795">MIYSTMSDYLIIYFLINIHLICNKSCQLYRFRTSLSAPSSETQCEKFEANSDLDGVKTAYHLVRQLKKKSAMLKKCVEILLPLTLPNEDNMTVNLKEESKPLLWRKELEPNPIGKITKNYIKFEKKIALATQETCEKVIPKKTYKVALYIIQQ</sequence>
<protein>
    <submittedName>
        <fullName evidence="1">Uncharacterized protein</fullName>
    </submittedName>
</protein>
<evidence type="ECO:0000313" key="2">
    <source>
        <dbReference type="Proteomes" id="UP000276133"/>
    </source>
</evidence>
<gene>
    <name evidence="1" type="ORF">BpHYR1_029126</name>
</gene>
<evidence type="ECO:0000313" key="1">
    <source>
        <dbReference type="EMBL" id="RNA17975.1"/>
    </source>
</evidence>
<name>A0A3M7R417_BRAPC</name>
<dbReference type="EMBL" id="REGN01004333">
    <property type="protein sequence ID" value="RNA17975.1"/>
    <property type="molecule type" value="Genomic_DNA"/>
</dbReference>